<evidence type="ECO:0000256" key="4">
    <source>
        <dbReference type="ARBA" id="ARBA00022792"/>
    </source>
</evidence>
<keyword evidence="2" id="KW-0813">Transport</keyword>
<evidence type="ECO:0000256" key="5">
    <source>
        <dbReference type="ARBA" id="ARBA00022982"/>
    </source>
</evidence>
<dbReference type="PANTHER" id="PTHR13094">
    <property type="entry name" value="NADH-UBIQUINONE OXIDOREDUCTASE PDSW SUBUNIT"/>
    <property type="match status" value="1"/>
</dbReference>
<sequence>MPVVDPDLDIYDSVAVTKAQYQWFKEQDIRFAEFHVLRDKLRWCYRRSGTNHFHECREYRQQFLAVLKEHREHGFAKPFKIPYENYKKNPDGSFDYTEFNERARQNKQNHH</sequence>
<reference evidence="8" key="1">
    <citation type="submission" date="2020-05" db="EMBL/GenBank/DDBJ databases">
        <title>Phylogenomic resolution of chytrid fungi.</title>
        <authorList>
            <person name="Stajich J.E."/>
            <person name="Amses K."/>
            <person name="Simmons R."/>
            <person name="Seto K."/>
            <person name="Myers J."/>
            <person name="Bonds A."/>
            <person name="Quandt C.A."/>
            <person name="Barry K."/>
            <person name="Liu P."/>
            <person name="Grigoriev I."/>
            <person name="Longcore J.E."/>
            <person name="James T.Y."/>
        </authorList>
    </citation>
    <scope>NUCLEOTIDE SEQUENCE</scope>
    <source>
        <strain evidence="8">JEL0318</strain>
    </source>
</reference>
<dbReference type="GO" id="GO:0005743">
    <property type="term" value="C:mitochondrial inner membrane"/>
    <property type="evidence" value="ECO:0007669"/>
    <property type="project" value="UniProtKB-SubCell"/>
</dbReference>
<evidence type="ECO:0000256" key="2">
    <source>
        <dbReference type="ARBA" id="ARBA00022448"/>
    </source>
</evidence>
<dbReference type="InterPro" id="IPR039993">
    <property type="entry name" value="NDUFB10"/>
</dbReference>
<protein>
    <recommendedName>
        <fullName evidence="10">NADH dehydrogenase [ubiquinone] 1 beta subcomplex subunit 10</fullName>
    </recommendedName>
</protein>
<comment type="caution">
    <text evidence="8">The sequence shown here is derived from an EMBL/GenBank/DDBJ whole genome shotgun (WGS) entry which is preliminary data.</text>
</comment>
<keyword evidence="4" id="KW-0999">Mitochondrion inner membrane</keyword>
<dbReference type="EMBL" id="JADGJD010000015">
    <property type="protein sequence ID" value="KAJ3056962.1"/>
    <property type="molecule type" value="Genomic_DNA"/>
</dbReference>
<evidence type="ECO:0000256" key="7">
    <source>
        <dbReference type="ARBA" id="ARBA00023136"/>
    </source>
</evidence>
<comment type="subcellular location">
    <subcellularLocation>
        <location evidence="1">Mitochondrion inner membrane</location>
        <topology evidence="1">Peripheral membrane protein</topology>
        <orientation evidence="1">Matrix side</orientation>
    </subcellularLocation>
</comment>
<gene>
    <name evidence="8" type="ORF">HK097_002340</name>
</gene>
<dbReference type="PANTHER" id="PTHR13094:SF1">
    <property type="entry name" value="NADH DEHYDROGENASE [UBIQUINONE] 1 BETA SUBCOMPLEX SUBUNIT 10"/>
    <property type="match status" value="1"/>
</dbReference>
<keyword evidence="7" id="KW-0472">Membrane</keyword>
<keyword evidence="6" id="KW-0496">Mitochondrion</keyword>
<evidence type="ECO:0000313" key="9">
    <source>
        <dbReference type="Proteomes" id="UP001212841"/>
    </source>
</evidence>
<dbReference type="AlphaFoldDB" id="A0AAD5X6B8"/>
<evidence type="ECO:0000313" key="8">
    <source>
        <dbReference type="EMBL" id="KAJ3056962.1"/>
    </source>
</evidence>
<keyword evidence="9" id="KW-1185">Reference proteome</keyword>
<name>A0AAD5X6B8_9FUNG</name>
<evidence type="ECO:0000256" key="3">
    <source>
        <dbReference type="ARBA" id="ARBA00022660"/>
    </source>
</evidence>
<proteinExistence type="predicted"/>
<evidence type="ECO:0000256" key="1">
    <source>
        <dbReference type="ARBA" id="ARBA00004443"/>
    </source>
</evidence>
<organism evidence="8 9">
    <name type="scientific">Rhizophlyctis rosea</name>
    <dbReference type="NCBI Taxonomy" id="64517"/>
    <lineage>
        <taxon>Eukaryota</taxon>
        <taxon>Fungi</taxon>
        <taxon>Fungi incertae sedis</taxon>
        <taxon>Chytridiomycota</taxon>
        <taxon>Chytridiomycota incertae sedis</taxon>
        <taxon>Chytridiomycetes</taxon>
        <taxon>Rhizophlyctidales</taxon>
        <taxon>Rhizophlyctidaceae</taxon>
        <taxon>Rhizophlyctis</taxon>
    </lineage>
</organism>
<keyword evidence="5" id="KW-0249">Electron transport</keyword>
<evidence type="ECO:0000256" key="6">
    <source>
        <dbReference type="ARBA" id="ARBA00023128"/>
    </source>
</evidence>
<evidence type="ECO:0008006" key="10">
    <source>
        <dbReference type="Google" id="ProtNLM"/>
    </source>
</evidence>
<dbReference type="Proteomes" id="UP001212841">
    <property type="component" value="Unassembled WGS sequence"/>
</dbReference>
<accession>A0AAD5X6B8</accession>
<keyword evidence="3" id="KW-0679">Respiratory chain</keyword>